<dbReference type="Proteomes" id="UP000276133">
    <property type="component" value="Unassembled WGS sequence"/>
</dbReference>
<dbReference type="AlphaFoldDB" id="A0A3M7RT62"/>
<accession>A0A3M7RT62</accession>
<sequence length="250" mass="29192">MFSAIRYAQTPVDRMNRIKISKRKIDYEFIFSMPKLLKFVTILTFKVAKIMVIFILKNNQKPLIVGIFQKKINFRRLMKNSYTNLIIEETKGTTLEKDLKSEIFKLLDQLSLSERIEAVRYIISANIDAEKTCSDEYVRAKEVLHFKNRECAVLLLKQGLIVFNLWRNSVYFRENNQRFISLKRSATGSTKRILLVRIVTHILSRFSCWNRCEVFKGTSVRSCCDKQPCLLFLFGKGSVRSSEGCLVDMT</sequence>
<reference evidence="1 2" key="1">
    <citation type="journal article" date="2018" name="Sci. Rep.">
        <title>Genomic signatures of local adaptation to the degree of environmental predictability in rotifers.</title>
        <authorList>
            <person name="Franch-Gras L."/>
            <person name="Hahn C."/>
            <person name="Garcia-Roger E.M."/>
            <person name="Carmona M.J."/>
            <person name="Serra M."/>
            <person name="Gomez A."/>
        </authorList>
    </citation>
    <scope>NUCLEOTIDE SEQUENCE [LARGE SCALE GENOMIC DNA]</scope>
    <source>
        <strain evidence="1">HYR1</strain>
    </source>
</reference>
<gene>
    <name evidence="1" type="ORF">BpHYR1_020959</name>
</gene>
<evidence type="ECO:0000313" key="1">
    <source>
        <dbReference type="EMBL" id="RNA26682.1"/>
    </source>
</evidence>
<organism evidence="1 2">
    <name type="scientific">Brachionus plicatilis</name>
    <name type="common">Marine rotifer</name>
    <name type="synonym">Brachionus muelleri</name>
    <dbReference type="NCBI Taxonomy" id="10195"/>
    <lineage>
        <taxon>Eukaryota</taxon>
        <taxon>Metazoa</taxon>
        <taxon>Spiralia</taxon>
        <taxon>Gnathifera</taxon>
        <taxon>Rotifera</taxon>
        <taxon>Eurotatoria</taxon>
        <taxon>Monogononta</taxon>
        <taxon>Pseudotrocha</taxon>
        <taxon>Ploima</taxon>
        <taxon>Brachionidae</taxon>
        <taxon>Brachionus</taxon>
    </lineage>
</organism>
<protein>
    <submittedName>
        <fullName evidence="1">Uncharacterized protein</fullName>
    </submittedName>
</protein>
<evidence type="ECO:0000313" key="2">
    <source>
        <dbReference type="Proteomes" id="UP000276133"/>
    </source>
</evidence>
<name>A0A3M7RT62_BRAPC</name>
<keyword evidence="2" id="KW-1185">Reference proteome</keyword>
<comment type="caution">
    <text evidence="1">The sequence shown here is derived from an EMBL/GenBank/DDBJ whole genome shotgun (WGS) entry which is preliminary data.</text>
</comment>
<proteinExistence type="predicted"/>
<dbReference type="EMBL" id="REGN01002692">
    <property type="protein sequence ID" value="RNA26682.1"/>
    <property type="molecule type" value="Genomic_DNA"/>
</dbReference>